<gene>
    <name evidence="8" type="ORF">VSS16_29850</name>
</gene>
<dbReference type="EMBL" id="JAYMRP010000036">
    <property type="protein sequence ID" value="MFB8776890.1"/>
    <property type="molecule type" value="Genomic_DNA"/>
</dbReference>
<evidence type="ECO:0000313" key="8">
    <source>
        <dbReference type="EMBL" id="MFB8776890.1"/>
    </source>
</evidence>
<evidence type="ECO:0000256" key="4">
    <source>
        <dbReference type="ARBA" id="ARBA00023180"/>
    </source>
</evidence>
<dbReference type="InterPro" id="IPR006619">
    <property type="entry name" value="PGRP_domain_met/bac"/>
</dbReference>
<feature type="region of interest" description="Disordered" evidence="5">
    <location>
        <begin position="179"/>
        <end position="268"/>
    </location>
</feature>
<evidence type="ECO:0000313" key="9">
    <source>
        <dbReference type="Proteomes" id="UP001585080"/>
    </source>
</evidence>
<dbReference type="SMART" id="SM00701">
    <property type="entry name" value="PGRP"/>
    <property type="match status" value="1"/>
</dbReference>
<keyword evidence="2" id="KW-0732">Signal</keyword>
<feature type="region of interest" description="Disordered" evidence="5">
    <location>
        <begin position="507"/>
        <end position="531"/>
    </location>
</feature>
<dbReference type="InterPro" id="IPR002502">
    <property type="entry name" value="Amidase_domain"/>
</dbReference>
<dbReference type="InterPro" id="IPR028994">
    <property type="entry name" value="Integrin_alpha_N"/>
</dbReference>
<organism evidence="8 9">
    <name type="scientific">Streptomyces broussonetiae</name>
    <dbReference type="NCBI Taxonomy" id="2686304"/>
    <lineage>
        <taxon>Bacteria</taxon>
        <taxon>Bacillati</taxon>
        <taxon>Actinomycetota</taxon>
        <taxon>Actinomycetes</taxon>
        <taxon>Kitasatosporales</taxon>
        <taxon>Streptomycetaceae</taxon>
        <taxon>Streptomyces</taxon>
    </lineage>
</organism>
<dbReference type="CDD" id="cd06583">
    <property type="entry name" value="PGRP"/>
    <property type="match status" value="1"/>
</dbReference>
<dbReference type="InterPro" id="IPR015510">
    <property type="entry name" value="PGRP"/>
</dbReference>
<sequence length="901" mass="91384">MKRRAWLTLGAVVLGGGGVVTYALASPSDDPQGVEARAKRPVKVYDIALKGSGNRERELPRTSTQQFSLLGVSWTGPRVQLDGTAQVRTRSTETGDWSGWQDLELGQDPPEGVEPGARGASEPLWVGPSDGVEVQVVREDGTSSAGLPRGLEVNLVDPGVVTTAETKSIGTEIEPVAFAAETGSPTATETTDGTATDTATDTATETATATETTAGSTETAEATGTASPTGSTTASPTDTATTSPAPTETKPVAPPSTVTKPPITSRAGWGANESMVEDPPTYNDKVQAVFVHHTVGSNSYSCAQSASLVRGIMAYHVQVNGWNDLGYNFLVDKCGQIFEGRAGGVDLPVQGAHTYGFNTYSTGVAVLGDYEGDPAKGIAPARATRATLESVARVAAWKLGQYGGNPTGKVTLTAGGDTGVWKKGDQATLNQISGHRDGYATECPGRNLYSKLGEIRRFAAGPGAKSAIPTSDFNRDGVNDLVAGLPNSNRLVVVPGGTDGPVADLRRSLSQSSPGVPGGNETGDAFGASTAWGDNNGDGYADLVIGSPGEDDTSGHADRGQVTVLYGPGLNSGYSFTTASGITATGAKLGSTVSVGDFNADGKADIFTAGTGKGGSYQVRHRGGATTTGSLTSATGSIALLDSATGDFNRDGYADVALNYRDAGGVGRVVRFAGSASGLTKVGVISVKGGRSIAAGDFNGNGYDDIVIGQPNTSESGAFKGGQITMVLGTSAGFTTTGMRTLHQDSSGVPGGAESGDDMGHAVSAGDYNDDGYADVLVGLPNEDITRSGTNRSNAGMVLLLPGSSTGLTGSGGKAFHQDSGGISGVTETNDKLGSSVVLQDLSGWGRADLAIGALGEDGYDGVILQLDSGSSGIDVSGHTYYTRSGLGTPAGGRLGQTLTP</sequence>
<dbReference type="Proteomes" id="UP001585080">
    <property type="component" value="Unassembled WGS sequence"/>
</dbReference>
<accession>A0ABV5EJ69</accession>
<reference evidence="8 9" key="1">
    <citation type="submission" date="2024-01" db="EMBL/GenBank/DDBJ databases">
        <title>Genome mining of biosynthetic gene clusters to explore secondary metabolites of Streptomyces sp.</title>
        <authorList>
            <person name="Baig A."/>
            <person name="Ajitkumar Shintre N."/>
            <person name="Kumar H."/>
            <person name="Anbarasu A."/>
            <person name="Ramaiah S."/>
        </authorList>
    </citation>
    <scope>NUCLEOTIDE SEQUENCE [LARGE SCALE GENOMIC DNA]</scope>
    <source>
        <strain evidence="8 9">A57</strain>
    </source>
</reference>
<feature type="domain" description="N-acetylmuramoyl-L-alanine amidase" evidence="6">
    <location>
        <begin position="274"/>
        <end position="445"/>
    </location>
</feature>
<feature type="domain" description="Peptidoglycan recognition protein family" evidence="7">
    <location>
        <begin position="261"/>
        <end position="417"/>
    </location>
</feature>
<comment type="caution">
    <text evidence="8">The sequence shown here is derived from an EMBL/GenBank/DDBJ whole genome shotgun (WGS) entry which is preliminary data.</text>
</comment>
<protein>
    <submittedName>
        <fullName evidence="8">FG-GAP-like repeat-containing protein</fullName>
    </submittedName>
</protein>
<dbReference type="InterPro" id="IPR013519">
    <property type="entry name" value="Int_alpha_beta-p"/>
</dbReference>
<evidence type="ECO:0000259" key="7">
    <source>
        <dbReference type="SMART" id="SM00701"/>
    </source>
</evidence>
<dbReference type="Pfam" id="PF01839">
    <property type="entry name" value="FG-GAP"/>
    <property type="match status" value="3"/>
</dbReference>
<dbReference type="PANTHER" id="PTHR11022:SF41">
    <property type="entry name" value="PEPTIDOGLYCAN-RECOGNITION PROTEIN LC-RELATED"/>
    <property type="match status" value="1"/>
</dbReference>
<dbReference type="SMART" id="SM00644">
    <property type="entry name" value="Ami_2"/>
    <property type="match status" value="1"/>
</dbReference>
<dbReference type="InterPro" id="IPR036505">
    <property type="entry name" value="Amidase/PGRP_sf"/>
</dbReference>
<keyword evidence="3" id="KW-0677">Repeat</keyword>
<dbReference type="SUPFAM" id="SSF69318">
    <property type="entry name" value="Integrin alpha N-terminal domain"/>
    <property type="match status" value="1"/>
</dbReference>
<dbReference type="PROSITE" id="PS51470">
    <property type="entry name" value="FG_GAP"/>
    <property type="match status" value="2"/>
</dbReference>
<keyword evidence="9" id="KW-1185">Reference proteome</keyword>
<dbReference type="InterPro" id="IPR013517">
    <property type="entry name" value="FG-GAP"/>
</dbReference>
<dbReference type="SMART" id="SM00191">
    <property type="entry name" value="Int_alpha"/>
    <property type="match status" value="6"/>
</dbReference>
<evidence type="ECO:0000256" key="5">
    <source>
        <dbReference type="SAM" id="MobiDB-lite"/>
    </source>
</evidence>
<dbReference type="Pfam" id="PF13517">
    <property type="entry name" value="FG-GAP_3"/>
    <property type="match status" value="1"/>
</dbReference>
<feature type="compositionally biased region" description="Low complexity" evidence="5">
    <location>
        <begin position="179"/>
        <end position="249"/>
    </location>
</feature>
<keyword evidence="4" id="KW-0325">Glycoprotein</keyword>
<dbReference type="Pfam" id="PF01510">
    <property type="entry name" value="Amidase_2"/>
    <property type="match status" value="1"/>
</dbReference>
<evidence type="ECO:0000259" key="6">
    <source>
        <dbReference type="SMART" id="SM00644"/>
    </source>
</evidence>
<dbReference type="PANTHER" id="PTHR11022">
    <property type="entry name" value="PEPTIDOGLYCAN RECOGNITION PROTEIN"/>
    <property type="match status" value="1"/>
</dbReference>
<evidence type="ECO:0000256" key="2">
    <source>
        <dbReference type="ARBA" id="ARBA00022729"/>
    </source>
</evidence>
<dbReference type="Gene3D" id="2.130.10.130">
    <property type="entry name" value="Integrin alpha, N-terminal"/>
    <property type="match status" value="2"/>
</dbReference>
<name>A0ABV5EJ69_9ACTN</name>
<evidence type="ECO:0000256" key="1">
    <source>
        <dbReference type="ARBA" id="ARBA00007553"/>
    </source>
</evidence>
<dbReference type="Gene3D" id="3.40.80.10">
    <property type="entry name" value="Peptidoglycan recognition protein-like"/>
    <property type="match status" value="1"/>
</dbReference>
<proteinExistence type="inferred from homology"/>
<comment type="similarity">
    <text evidence="1">Belongs to the N-acetylmuramoyl-L-alanine amidase 2 family.</text>
</comment>
<evidence type="ECO:0000256" key="3">
    <source>
        <dbReference type="ARBA" id="ARBA00022737"/>
    </source>
</evidence>
<dbReference type="SUPFAM" id="SSF55846">
    <property type="entry name" value="N-acetylmuramoyl-L-alanine amidase-like"/>
    <property type="match status" value="1"/>
</dbReference>